<feature type="transmembrane region" description="Helical" evidence="1">
    <location>
        <begin position="55"/>
        <end position="76"/>
    </location>
</feature>
<proteinExistence type="predicted"/>
<dbReference type="EMBL" id="JAAWVT010000005">
    <property type="protein sequence ID" value="NKG21319.1"/>
    <property type="molecule type" value="Genomic_DNA"/>
</dbReference>
<comment type="caution">
    <text evidence="2">The sequence shown here is derived from an EMBL/GenBank/DDBJ whole genome shotgun (WGS) entry which is preliminary data.</text>
</comment>
<gene>
    <name evidence="2" type="ORF">HED64_11460</name>
</gene>
<evidence type="ECO:0000313" key="3">
    <source>
        <dbReference type="Proteomes" id="UP000746595"/>
    </source>
</evidence>
<reference evidence="2 3" key="1">
    <citation type="submission" date="2020-04" db="EMBL/GenBank/DDBJ databases">
        <title>Paeniglutamicibacter sp. ANT13_2, a novel actinomycete isolated from sediment in Antarctica.</title>
        <authorList>
            <person name="Sakdapetsiri C."/>
            <person name="Pinyakong O."/>
        </authorList>
    </citation>
    <scope>NUCLEOTIDE SEQUENCE [LARGE SCALE GENOMIC DNA]</scope>
    <source>
        <strain evidence="2 3">ANT13_2</strain>
    </source>
</reference>
<dbReference type="RefSeq" id="WP_168152143.1">
    <property type="nucleotide sequence ID" value="NZ_JAAWVT010000005.1"/>
</dbReference>
<name>A0ABX1G5K5_9MICC</name>
<dbReference type="Proteomes" id="UP000746595">
    <property type="component" value="Unassembled WGS sequence"/>
</dbReference>
<feature type="transmembrane region" description="Helical" evidence="1">
    <location>
        <begin position="123"/>
        <end position="144"/>
    </location>
</feature>
<keyword evidence="1" id="KW-1133">Transmembrane helix</keyword>
<feature type="transmembrane region" description="Helical" evidence="1">
    <location>
        <begin position="96"/>
        <end position="117"/>
    </location>
</feature>
<keyword evidence="1" id="KW-0472">Membrane</keyword>
<protein>
    <recommendedName>
        <fullName evidence="4">Sodium:proton antiporter</fullName>
    </recommendedName>
</protein>
<dbReference type="Pfam" id="PF19853">
    <property type="entry name" value="DUF6328"/>
    <property type="match status" value="1"/>
</dbReference>
<feature type="transmembrane region" description="Helical" evidence="1">
    <location>
        <begin position="30"/>
        <end position="49"/>
    </location>
</feature>
<organism evidence="2 3">
    <name type="scientific">Paeniglutamicibacter terrestris</name>
    <dbReference type="NCBI Taxonomy" id="2723403"/>
    <lineage>
        <taxon>Bacteria</taxon>
        <taxon>Bacillati</taxon>
        <taxon>Actinomycetota</taxon>
        <taxon>Actinomycetes</taxon>
        <taxon>Micrococcales</taxon>
        <taxon>Micrococcaceae</taxon>
        <taxon>Paeniglutamicibacter</taxon>
    </lineage>
</organism>
<keyword evidence="3" id="KW-1185">Reference proteome</keyword>
<sequence length="172" mass="19065">MSGRRESVEERLDRNWNELMQELRVMQTGAQILAAFLVVLPFQAGFVNLEHAERIFYLVLLVFSALLIILLVTPVAVHRHLFGHRVKVTTVHMGHVISKIVIMGVGMLVAGCVWFVIQVLYGWAIGAIIGGLTMLAAIFLLFVLPRIIKPRSSIPAEPEQVAGAGETIDPQM</sequence>
<evidence type="ECO:0000256" key="1">
    <source>
        <dbReference type="SAM" id="Phobius"/>
    </source>
</evidence>
<keyword evidence="1" id="KW-0812">Transmembrane</keyword>
<dbReference type="InterPro" id="IPR046291">
    <property type="entry name" value="DUF6328"/>
</dbReference>
<evidence type="ECO:0000313" key="2">
    <source>
        <dbReference type="EMBL" id="NKG21319.1"/>
    </source>
</evidence>
<evidence type="ECO:0008006" key="4">
    <source>
        <dbReference type="Google" id="ProtNLM"/>
    </source>
</evidence>
<accession>A0ABX1G5K5</accession>